<dbReference type="AlphaFoldDB" id="A0A9P5Y9V8"/>
<evidence type="ECO:0000259" key="2">
    <source>
        <dbReference type="PROSITE" id="PS50157"/>
    </source>
</evidence>
<comment type="caution">
    <text evidence="3">The sequence shown here is derived from an EMBL/GenBank/DDBJ whole genome shotgun (WGS) entry which is preliminary data.</text>
</comment>
<keyword evidence="1" id="KW-0863">Zinc-finger</keyword>
<keyword evidence="1" id="KW-0862">Zinc</keyword>
<evidence type="ECO:0000256" key="1">
    <source>
        <dbReference type="PROSITE-ProRule" id="PRU00042"/>
    </source>
</evidence>
<dbReference type="OrthoDB" id="3254002at2759"/>
<feature type="domain" description="C2H2-type" evidence="2">
    <location>
        <begin position="13"/>
        <end position="43"/>
    </location>
</feature>
<gene>
    <name evidence="3" type="ORF">BDZ94DRAFT_1255329</name>
</gene>
<keyword evidence="4" id="KW-1185">Reference proteome</keyword>
<accession>A0A9P5Y9V8</accession>
<dbReference type="PROSITE" id="PS00028">
    <property type="entry name" value="ZINC_FINGER_C2H2_1"/>
    <property type="match status" value="1"/>
</dbReference>
<keyword evidence="1" id="KW-0479">Metal-binding</keyword>
<reference evidence="3" key="1">
    <citation type="submission" date="2020-11" db="EMBL/GenBank/DDBJ databases">
        <authorList>
            <consortium name="DOE Joint Genome Institute"/>
            <person name="Ahrendt S."/>
            <person name="Riley R."/>
            <person name="Andreopoulos W."/>
            <person name="Labutti K."/>
            <person name="Pangilinan J."/>
            <person name="Ruiz-Duenas F.J."/>
            <person name="Barrasa J.M."/>
            <person name="Sanchez-Garcia M."/>
            <person name="Camarero S."/>
            <person name="Miyauchi S."/>
            <person name="Serrano A."/>
            <person name="Linde D."/>
            <person name="Babiker R."/>
            <person name="Drula E."/>
            <person name="Ayuso-Fernandez I."/>
            <person name="Pacheco R."/>
            <person name="Padilla G."/>
            <person name="Ferreira P."/>
            <person name="Barriuso J."/>
            <person name="Kellner H."/>
            <person name="Castanera R."/>
            <person name="Alfaro M."/>
            <person name="Ramirez L."/>
            <person name="Pisabarro A.G."/>
            <person name="Kuo A."/>
            <person name="Tritt A."/>
            <person name="Lipzen A."/>
            <person name="He G."/>
            <person name="Yan M."/>
            <person name="Ng V."/>
            <person name="Cullen D."/>
            <person name="Martin F."/>
            <person name="Rosso M.-N."/>
            <person name="Henrissat B."/>
            <person name="Hibbett D."/>
            <person name="Martinez A.T."/>
            <person name="Grigoriev I.V."/>
        </authorList>
    </citation>
    <scope>NUCLEOTIDE SEQUENCE</scope>
    <source>
        <strain evidence="3">CBS 247.69</strain>
    </source>
</reference>
<dbReference type="Proteomes" id="UP000807353">
    <property type="component" value="Unassembled WGS sequence"/>
</dbReference>
<dbReference type="Gene3D" id="3.30.160.60">
    <property type="entry name" value="Classic Zinc Finger"/>
    <property type="match status" value="1"/>
</dbReference>
<evidence type="ECO:0000313" key="3">
    <source>
        <dbReference type="EMBL" id="KAF9464820.1"/>
    </source>
</evidence>
<dbReference type="GO" id="GO:0008270">
    <property type="term" value="F:zinc ion binding"/>
    <property type="evidence" value="ECO:0007669"/>
    <property type="project" value="UniProtKB-KW"/>
</dbReference>
<evidence type="ECO:0000313" key="4">
    <source>
        <dbReference type="Proteomes" id="UP000807353"/>
    </source>
</evidence>
<proteinExistence type="predicted"/>
<protein>
    <recommendedName>
        <fullName evidence="2">C2H2-type domain-containing protein</fullName>
    </recommendedName>
</protein>
<dbReference type="EMBL" id="MU150251">
    <property type="protein sequence ID" value="KAF9464820.1"/>
    <property type="molecule type" value="Genomic_DNA"/>
</dbReference>
<organism evidence="3 4">
    <name type="scientific">Collybia nuda</name>
    <dbReference type="NCBI Taxonomy" id="64659"/>
    <lineage>
        <taxon>Eukaryota</taxon>
        <taxon>Fungi</taxon>
        <taxon>Dikarya</taxon>
        <taxon>Basidiomycota</taxon>
        <taxon>Agaricomycotina</taxon>
        <taxon>Agaricomycetes</taxon>
        <taxon>Agaricomycetidae</taxon>
        <taxon>Agaricales</taxon>
        <taxon>Tricholomatineae</taxon>
        <taxon>Clitocybaceae</taxon>
        <taxon>Collybia</taxon>
    </lineage>
</organism>
<sequence length="104" mass="11923">MFYHIRSHALIPLECAYKDCQESFRTPQQLVRHHEAVHRNDPLKPSAALFTPELSPLPAAPEKLPAYMVEARQVQPPSISKDRHNTLGPWVGTKRYQFISHPAE</sequence>
<dbReference type="InterPro" id="IPR013087">
    <property type="entry name" value="Znf_C2H2_type"/>
</dbReference>
<dbReference type="PROSITE" id="PS50157">
    <property type="entry name" value="ZINC_FINGER_C2H2_2"/>
    <property type="match status" value="1"/>
</dbReference>
<name>A0A9P5Y9V8_9AGAR</name>